<dbReference type="InterPro" id="IPR036770">
    <property type="entry name" value="Ankyrin_rpt-contain_sf"/>
</dbReference>
<evidence type="ECO:0000256" key="14">
    <source>
        <dbReference type="ARBA" id="ARBA00023028"/>
    </source>
</evidence>
<evidence type="ECO:0000256" key="5">
    <source>
        <dbReference type="ARBA" id="ARBA00022483"/>
    </source>
</evidence>
<keyword evidence="5" id="KW-0268">Exocytosis</keyword>
<evidence type="ECO:0000259" key="18">
    <source>
        <dbReference type="PROSITE" id="PS50089"/>
    </source>
</evidence>
<reference evidence="20 21" key="1">
    <citation type="submission" date="2013-11" db="EMBL/GenBank/DDBJ databases">
        <title>Genome sequencing of Stegodyphus mimosarum.</title>
        <authorList>
            <person name="Bechsgaard J."/>
        </authorList>
    </citation>
    <scope>NUCLEOTIDE SEQUENCE [LARGE SCALE GENOMIC DNA]</scope>
</reference>
<dbReference type="GO" id="GO:0044231">
    <property type="term" value="C:host cell presynaptic membrane"/>
    <property type="evidence" value="ECO:0007669"/>
    <property type="project" value="UniProtKB-KW"/>
</dbReference>
<dbReference type="InterPro" id="IPR044066">
    <property type="entry name" value="TRIAD_supradom"/>
</dbReference>
<dbReference type="GO" id="GO:0006887">
    <property type="term" value="P:exocytosis"/>
    <property type="evidence" value="ECO:0007669"/>
    <property type="project" value="UniProtKB-KW"/>
</dbReference>
<feature type="non-terminal residue" evidence="20">
    <location>
        <position position="481"/>
    </location>
</feature>
<evidence type="ECO:0000313" key="21">
    <source>
        <dbReference type="Proteomes" id="UP000054359"/>
    </source>
</evidence>
<evidence type="ECO:0000256" key="9">
    <source>
        <dbReference type="ARBA" id="ARBA00022723"/>
    </source>
</evidence>
<accession>A0A087TYV6</accession>
<evidence type="ECO:0000256" key="12">
    <source>
        <dbReference type="ARBA" id="ARBA00022786"/>
    </source>
</evidence>
<dbReference type="OMA" id="WAGNQMS"/>
<dbReference type="InterPro" id="IPR002867">
    <property type="entry name" value="IBR_dom"/>
</dbReference>
<evidence type="ECO:0000256" key="2">
    <source>
        <dbReference type="ARBA" id="ARBA00004175"/>
    </source>
</evidence>
<evidence type="ECO:0000256" key="15">
    <source>
        <dbReference type="ARBA" id="ARBA00023298"/>
    </source>
</evidence>
<dbReference type="SMART" id="SM00248">
    <property type="entry name" value="ANK"/>
    <property type="match status" value="3"/>
</dbReference>
<keyword evidence="6" id="KW-1052">Target cell membrane</keyword>
<gene>
    <name evidence="20" type="ORF">X975_26269</name>
</gene>
<feature type="repeat" description="ANK" evidence="16">
    <location>
        <begin position="129"/>
        <end position="161"/>
    </location>
</feature>
<keyword evidence="10" id="KW-0677">Repeat</keyword>
<evidence type="ECO:0000256" key="17">
    <source>
        <dbReference type="PROSITE-ProRule" id="PRU00175"/>
    </source>
</evidence>
<evidence type="ECO:0000256" key="16">
    <source>
        <dbReference type="PROSITE-ProRule" id="PRU00023"/>
    </source>
</evidence>
<dbReference type="Pfam" id="PF01485">
    <property type="entry name" value="IBR"/>
    <property type="match status" value="1"/>
</dbReference>
<dbReference type="SUPFAM" id="SSF48403">
    <property type="entry name" value="Ankyrin repeat"/>
    <property type="match status" value="1"/>
</dbReference>
<comment type="similarity">
    <text evidence="3">Belongs to the RBR family. Ariadne subfamily.</text>
</comment>
<evidence type="ECO:0000256" key="13">
    <source>
        <dbReference type="ARBA" id="ARBA00022833"/>
    </source>
</evidence>
<keyword evidence="8" id="KW-0800">Toxin</keyword>
<feature type="domain" description="RING-type" evidence="19">
    <location>
        <begin position="313"/>
        <end position="481"/>
    </location>
</feature>
<dbReference type="Pfam" id="PF12796">
    <property type="entry name" value="Ank_2"/>
    <property type="match status" value="1"/>
</dbReference>
<dbReference type="Proteomes" id="UP000054359">
    <property type="component" value="Unassembled WGS sequence"/>
</dbReference>
<feature type="domain" description="RING-type" evidence="18">
    <location>
        <begin position="317"/>
        <end position="363"/>
    </location>
</feature>
<dbReference type="InterPro" id="IPR002110">
    <property type="entry name" value="Ankyrin_rpt"/>
</dbReference>
<keyword evidence="7" id="KW-0808">Transferase</keyword>
<dbReference type="EC" id="2.3.2.31" evidence="4"/>
<dbReference type="PROSITE" id="PS50089">
    <property type="entry name" value="ZF_RING_2"/>
    <property type="match status" value="1"/>
</dbReference>
<evidence type="ECO:0000256" key="4">
    <source>
        <dbReference type="ARBA" id="ARBA00012251"/>
    </source>
</evidence>
<dbReference type="STRING" id="407821.A0A087TYV6"/>
<dbReference type="InterPro" id="IPR031127">
    <property type="entry name" value="E3_UB_ligase_RBR"/>
</dbReference>
<comment type="subcellular location">
    <subcellularLocation>
        <location evidence="2">Target cell membrane</location>
    </subcellularLocation>
</comment>
<keyword evidence="8" id="KW-0528">Neurotoxin</keyword>
<keyword evidence="11 17" id="KW-0863">Zinc-finger</keyword>
<keyword evidence="9" id="KW-0479">Metal-binding</keyword>
<dbReference type="InterPro" id="IPR013083">
    <property type="entry name" value="Znf_RING/FYVE/PHD"/>
</dbReference>
<dbReference type="GO" id="GO:0016567">
    <property type="term" value="P:protein ubiquitination"/>
    <property type="evidence" value="ECO:0007669"/>
    <property type="project" value="InterPro"/>
</dbReference>
<dbReference type="FunFam" id="3.30.40.10:FF:000019">
    <property type="entry name" value="RBR-type E3 ubiquitin transferase"/>
    <property type="match status" value="1"/>
</dbReference>
<evidence type="ECO:0000259" key="19">
    <source>
        <dbReference type="PROSITE" id="PS51873"/>
    </source>
</evidence>
<protein>
    <recommendedName>
        <fullName evidence="4">RBR-type E3 ubiquitin transferase</fullName>
        <ecNumber evidence="4">2.3.2.31</ecNumber>
    </recommendedName>
</protein>
<dbReference type="PANTHER" id="PTHR11685">
    <property type="entry name" value="RBR FAMILY RING FINGER AND IBR DOMAIN-CONTAINING"/>
    <property type="match status" value="1"/>
</dbReference>
<dbReference type="AlphaFoldDB" id="A0A087TYV6"/>
<keyword evidence="16" id="KW-0040">ANK repeat</keyword>
<keyword evidence="6" id="KW-0472">Membrane</keyword>
<keyword evidence="21" id="KW-1185">Reference proteome</keyword>
<comment type="catalytic activity">
    <reaction evidence="1">
        <text>[E2 ubiquitin-conjugating enzyme]-S-ubiquitinyl-L-cysteine + [acceptor protein]-L-lysine = [E2 ubiquitin-conjugating enzyme]-L-cysteine + [acceptor protein]-N(6)-ubiquitinyl-L-lysine.</text>
        <dbReference type="EC" id="2.3.2.31"/>
    </reaction>
</comment>
<dbReference type="OrthoDB" id="69641at2759"/>
<dbReference type="GO" id="GO:0061630">
    <property type="term" value="F:ubiquitin protein ligase activity"/>
    <property type="evidence" value="ECO:0007669"/>
    <property type="project" value="UniProtKB-EC"/>
</dbReference>
<evidence type="ECO:0000256" key="10">
    <source>
        <dbReference type="ARBA" id="ARBA00022737"/>
    </source>
</evidence>
<dbReference type="PROSITE" id="PS50088">
    <property type="entry name" value="ANK_REPEAT"/>
    <property type="match status" value="1"/>
</dbReference>
<dbReference type="Gene3D" id="3.30.40.10">
    <property type="entry name" value="Zinc/RING finger domain, C3HC4 (zinc finger)"/>
    <property type="match status" value="1"/>
</dbReference>
<name>A0A087TYV6_STEMI</name>
<evidence type="ECO:0000256" key="1">
    <source>
        <dbReference type="ARBA" id="ARBA00001798"/>
    </source>
</evidence>
<proteinExistence type="inferred from homology"/>
<dbReference type="SMART" id="SM00647">
    <property type="entry name" value="IBR"/>
    <property type="match status" value="1"/>
</dbReference>
<evidence type="ECO:0000256" key="7">
    <source>
        <dbReference type="ARBA" id="ARBA00022679"/>
    </source>
</evidence>
<keyword evidence="12" id="KW-0833">Ubl conjugation pathway</keyword>
<evidence type="ECO:0000256" key="6">
    <source>
        <dbReference type="ARBA" id="ARBA00022537"/>
    </source>
</evidence>
<keyword evidence="15" id="KW-1053">Target membrane</keyword>
<evidence type="ECO:0000256" key="8">
    <source>
        <dbReference type="ARBA" id="ARBA00022699"/>
    </source>
</evidence>
<sequence length="481" mass="54375">MGSSSSKFRRYLQNGDEYAALQVFQNSLELQQSLDPNSSYGDPLKHNTPLHLAAKHAMKPLLRIFLTELKGNPNKQNAVGETPLHLVCQGDLTRNMVNQERRALCLNLLLQWRSSDNEEKVNLTSLDSEGNTALHYAVATGLKKCVEILVSHGAPLFVENKSSETICDLAVKNKHEEIAQYLETKMLFYTDTSDIIHTINEADNPEEAASGLRAQDLQEAKDQLLVETSDMFHVPLFTAEVLLRNHEWSRQNLLDAWMKDPILCCKEVGVPPPSSALNFSATQDSLKTCCEQIQNEYQSETLNSPVRTVPLREEVMCDICAMDIAGEEELIQVPCLHQFCKQCWKVYLTAKIVDGETYNILCPAYECPHMVPVDVIEKLVSTDMVKRYLQFDIKAFVESNPTMKWCPHPGCARAVKMPEFEKINDEIMAISFTVPPSLSHSVDCGNGHYFCWECLGEAHAPCGCEKWREWHNKIAEIKPQE</sequence>
<dbReference type="SUPFAM" id="SSF57850">
    <property type="entry name" value="RING/U-box"/>
    <property type="match status" value="1"/>
</dbReference>
<keyword evidence="14" id="KW-0638">Presynaptic neurotoxin</keyword>
<dbReference type="EMBL" id="KK117373">
    <property type="protein sequence ID" value="KFM70295.1"/>
    <property type="molecule type" value="Genomic_DNA"/>
</dbReference>
<evidence type="ECO:0000313" key="20">
    <source>
        <dbReference type="EMBL" id="KFM70295.1"/>
    </source>
</evidence>
<dbReference type="PROSITE" id="PS51873">
    <property type="entry name" value="TRIAD"/>
    <property type="match status" value="1"/>
</dbReference>
<evidence type="ECO:0000256" key="11">
    <source>
        <dbReference type="ARBA" id="ARBA00022771"/>
    </source>
</evidence>
<dbReference type="PROSITE" id="PS50297">
    <property type="entry name" value="ANK_REP_REGION"/>
    <property type="match status" value="1"/>
</dbReference>
<dbReference type="GO" id="GO:0044218">
    <property type="term" value="C:other organism cell membrane"/>
    <property type="evidence" value="ECO:0007669"/>
    <property type="project" value="UniProtKB-KW"/>
</dbReference>
<dbReference type="InterPro" id="IPR001841">
    <property type="entry name" value="Znf_RING"/>
</dbReference>
<organism evidence="20 21">
    <name type="scientific">Stegodyphus mimosarum</name>
    <name type="common">African social velvet spider</name>
    <dbReference type="NCBI Taxonomy" id="407821"/>
    <lineage>
        <taxon>Eukaryota</taxon>
        <taxon>Metazoa</taxon>
        <taxon>Ecdysozoa</taxon>
        <taxon>Arthropoda</taxon>
        <taxon>Chelicerata</taxon>
        <taxon>Arachnida</taxon>
        <taxon>Araneae</taxon>
        <taxon>Araneomorphae</taxon>
        <taxon>Entelegynae</taxon>
        <taxon>Eresoidea</taxon>
        <taxon>Eresidae</taxon>
        <taxon>Stegodyphus</taxon>
    </lineage>
</organism>
<keyword evidence="13" id="KW-0862">Zinc</keyword>
<dbReference type="Gene3D" id="1.25.40.20">
    <property type="entry name" value="Ankyrin repeat-containing domain"/>
    <property type="match status" value="1"/>
</dbReference>
<evidence type="ECO:0000256" key="3">
    <source>
        <dbReference type="ARBA" id="ARBA00005884"/>
    </source>
</evidence>
<dbReference type="GO" id="GO:0008270">
    <property type="term" value="F:zinc ion binding"/>
    <property type="evidence" value="ECO:0007669"/>
    <property type="project" value="UniProtKB-KW"/>
</dbReference>
<dbReference type="CDD" id="cd20346">
    <property type="entry name" value="BRcat_RBR_ANKIB1"/>
    <property type="match status" value="1"/>
</dbReference>